<feature type="compositionally biased region" description="Basic and acidic residues" evidence="1">
    <location>
        <begin position="222"/>
        <end position="234"/>
    </location>
</feature>
<reference evidence="2 3" key="2">
    <citation type="journal article" date="2019" name="G3 (Bethesda)">
        <title>Hybrid Assembly of the Genome of the Entomopathogenic Nematode Steinernema carpocapsae Identifies the X-Chromosome.</title>
        <authorList>
            <person name="Serra L."/>
            <person name="Macchietto M."/>
            <person name="Macias-Munoz A."/>
            <person name="McGill C.J."/>
            <person name="Rodriguez I.M."/>
            <person name="Rodriguez B."/>
            <person name="Murad R."/>
            <person name="Mortazavi A."/>
        </authorList>
    </citation>
    <scope>NUCLEOTIDE SEQUENCE [LARGE SCALE GENOMIC DNA]</scope>
    <source>
        <strain evidence="2 3">ALL</strain>
    </source>
</reference>
<feature type="compositionally biased region" description="Basic residues" evidence="1">
    <location>
        <begin position="155"/>
        <end position="171"/>
    </location>
</feature>
<comment type="caution">
    <text evidence="2">The sequence shown here is derived from an EMBL/GenBank/DDBJ whole genome shotgun (WGS) entry which is preliminary data.</text>
</comment>
<proteinExistence type="predicted"/>
<feature type="compositionally biased region" description="Basic residues" evidence="1">
    <location>
        <begin position="212"/>
        <end position="221"/>
    </location>
</feature>
<feature type="compositionally biased region" description="Polar residues" evidence="1">
    <location>
        <begin position="179"/>
        <end position="197"/>
    </location>
</feature>
<dbReference type="AlphaFoldDB" id="A0A4U5M063"/>
<sequence>MSRLQARNSILWCVVPLETEVVFDASVGCPDDVQLESDEARAENFFAGTRRRVEVALLRRTRRKPRFGGFGRRHRGGFDDRPLGGGRRRWNTSKCISNFYSCFVSEACDRFLLSEFTILVNVSAKLASSAVCFGRPWALHLPHLPRSEWRTRYSRHRRPLRPPHQGQRRLHAGAPGAGPSSSDAVPASKNTPSSFSVNELAIDRSIPNGEKSKHKKHSKHKKSEDSKEDSKSKDTLAAASSPEVRASQ</sequence>
<evidence type="ECO:0000313" key="2">
    <source>
        <dbReference type="EMBL" id="TKR61603.1"/>
    </source>
</evidence>
<protein>
    <submittedName>
        <fullName evidence="2">Uncharacterized protein</fullName>
    </submittedName>
</protein>
<gene>
    <name evidence="2" type="ORF">L596_028695</name>
</gene>
<evidence type="ECO:0000313" key="3">
    <source>
        <dbReference type="Proteomes" id="UP000298663"/>
    </source>
</evidence>
<dbReference type="Proteomes" id="UP000298663">
    <property type="component" value="Unassembled WGS sequence"/>
</dbReference>
<evidence type="ECO:0000256" key="1">
    <source>
        <dbReference type="SAM" id="MobiDB-lite"/>
    </source>
</evidence>
<keyword evidence="3" id="KW-1185">Reference proteome</keyword>
<dbReference type="EMBL" id="AZBU02000011">
    <property type="protein sequence ID" value="TKR61603.1"/>
    <property type="molecule type" value="Genomic_DNA"/>
</dbReference>
<feature type="region of interest" description="Disordered" evidence="1">
    <location>
        <begin position="155"/>
        <end position="248"/>
    </location>
</feature>
<reference evidence="2 3" key="1">
    <citation type="journal article" date="2015" name="Genome Biol.">
        <title>Comparative genomics of Steinernema reveals deeply conserved gene regulatory networks.</title>
        <authorList>
            <person name="Dillman A.R."/>
            <person name="Macchietto M."/>
            <person name="Porter C.F."/>
            <person name="Rogers A."/>
            <person name="Williams B."/>
            <person name="Antoshechkin I."/>
            <person name="Lee M.M."/>
            <person name="Goodwin Z."/>
            <person name="Lu X."/>
            <person name="Lewis E.E."/>
            <person name="Goodrich-Blair H."/>
            <person name="Stock S.P."/>
            <person name="Adams B.J."/>
            <person name="Sternberg P.W."/>
            <person name="Mortazavi A."/>
        </authorList>
    </citation>
    <scope>NUCLEOTIDE SEQUENCE [LARGE SCALE GENOMIC DNA]</scope>
    <source>
        <strain evidence="2 3">ALL</strain>
    </source>
</reference>
<name>A0A4U5M063_STECR</name>
<accession>A0A4U5M063</accession>
<organism evidence="2 3">
    <name type="scientific">Steinernema carpocapsae</name>
    <name type="common">Entomopathogenic nematode</name>
    <dbReference type="NCBI Taxonomy" id="34508"/>
    <lineage>
        <taxon>Eukaryota</taxon>
        <taxon>Metazoa</taxon>
        <taxon>Ecdysozoa</taxon>
        <taxon>Nematoda</taxon>
        <taxon>Chromadorea</taxon>
        <taxon>Rhabditida</taxon>
        <taxon>Tylenchina</taxon>
        <taxon>Panagrolaimomorpha</taxon>
        <taxon>Strongyloidoidea</taxon>
        <taxon>Steinernematidae</taxon>
        <taxon>Steinernema</taxon>
    </lineage>
</organism>